<dbReference type="WBParaSite" id="ACAC_0000861901-mRNA-1">
    <property type="protein sequence ID" value="ACAC_0000861901-mRNA-1"/>
    <property type="gene ID" value="ACAC_0000861901"/>
</dbReference>
<name>A0A0K0DD69_ANGCA</name>
<protein>
    <submittedName>
        <fullName evidence="2">Uncharacterized protein</fullName>
    </submittedName>
</protein>
<organism evidence="1 2">
    <name type="scientific">Angiostrongylus cantonensis</name>
    <name type="common">Rat lungworm</name>
    <dbReference type="NCBI Taxonomy" id="6313"/>
    <lineage>
        <taxon>Eukaryota</taxon>
        <taxon>Metazoa</taxon>
        <taxon>Ecdysozoa</taxon>
        <taxon>Nematoda</taxon>
        <taxon>Chromadorea</taxon>
        <taxon>Rhabditida</taxon>
        <taxon>Rhabditina</taxon>
        <taxon>Rhabditomorpha</taxon>
        <taxon>Strongyloidea</taxon>
        <taxon>Metastrongylidae</taxon>
        <taxon>Angiostrongylus</taxon>
    </lineage>
</organism>
<dbReference type="AlphaFoldDB" id="A0A0K0DD69"/>
<sequence>MDLCRLLVAGGYPQNRPPLRKRVLLRATSLFQHTNYDRYRYNHKLMAERPSFMILAGQRIASVMPLNSFDSCPEGTTPTPKFDKENHGILARIGFIIVWTAL</sequence>
<evidence type="ECO:0000313" key="1">
    <source>
        <dbReference type="Proteomes" id="UP000035642"/>
    </source>
</evidence>
<accession>A0A0K0DD69</accession>
<dbReference type="Proteomes" id="UP000035642">
    <property type="component" value="Unassembled WGS sequence"/>
</dbReference>
<reference evidence="2" key="2">
    <citation type="submission" date="2017-02" db="UniProtKB">
        <authorList>
            <consortium name="WormBaseParasite"/>
        </authorList>
    </citation>
    <scope>IDENTIFICATION</scope>
</reference>
<evidence type="ECO:0000313" key="2">
    <source>
        <dbReference type="WBParaSite" id="ACAC_0000861901-mRNA-1"/>
    </source>
</evidence>
<proteinExistence type="predicted"/>
<keyword evidence="1" id="KW-1185">Reference proteome</keyword>
<reference evidence="1" key="1">
    <citation type="submission" date="2012-09" db="EMBL/GenBank/DDBJ databases">
        <authorList>
            <person name="Martin A.A."/>
        </authorList>
    </citation>
    <scope>NUCLEOTIDE SEQUENCE</scope>
</reference>